<comment type="pathway">
    <text evidence="1 6">Carbohydrate biosynthesis; dTDP-L-rhamnose biosynthesis.</text>
</comment>
<comment type="catalytic activity">
    <reaction evidence="5">
        <text>dTDP-beta-L-rhamnose + NADP(+) = dTDP-4-dehydro-beta-L-rhamnose + NADPH + H(+)</text>
        <dbReference type="Rhea" id="RHEA:21796"/>
        <dbReference type="ChEBI" id="CHEBI:15378"/>
        <dbReference type="ChEBI" id="CHEBI:57510"/>
        <dbReference type="ChEBI" id="CHEBI:57783"/>
        <dbReference type="ChEBI" id="CHEBI:58349"/>
        <dbReference type="ChEBI" id="CHEBI:62830"/>
        <dbReference type="EC" id="1.1.1.133"/>
    </reaction>
</comment>
<evidence type="ECO:0000259" key="7">
    <source>
        <dbReference type="Pfam" id="PF04321"/>
    </source>
</evidence>
<dbReference type="Gene3D" id="3.90.25.10">
    <property type="entry name" value="UDP-galactose 4-epimerase, domain 1"/>
    <property type="match status" value="1"/>
</dbReference>
<evidence type="ECO:0000256" key="2">
    <source>
        <dbReference type="ARBA" id="ARBA00010944"/>
    </source>
</evidence>
<protein>
    <recommendedName>
        <fullName evidence="4 6">dTDP-4-dehydrorhamnose reductase</fullName>
        <ecNumber evidence="3 6">1.1.1.133</ecNumber>
    </recommendedName>
</protein>
<keyword evidence="6" id="KW-0521">NADP</keyword>
<evidence type="ECO:0000256" key="3">
    <source>
        <dbReference type="ARBA" id="ARBA00012929"/>
    </source>
</evidence>
<sequence length="290" mass="32717">MKILVTGGNGQLGTELRNLAGLYPELEFIFTDIQELDITNQDQVEPYLKDIKPNWILNCAAYTAVDKAELERAIAMKVNCDAPTLLATLGRELGIGMMHVSTDYVFDGTNHLPYKEFDQVNPQSAYGESKLKGEVEVLRNRGIVIRTSWLYSAYGNNFVKTMLRLGKEKESIGVIFDQIGTPTWAHDLAKAMISMVIKIGIKTDSYSGIYHFSNEGVCSWYDFSRKIMQLSGSPCQVNPIETADYPLPAPRPAYSVLNKKKIKETFKIEIPHWEQSLIKCLNLLLKDKKI</sequence>
<accession>A0A1G6H6A4</accession>
<dbReference type="STRING" id="1640674.SAMN05216323_100756"/>
<dbReference type="Proteomes" id="UP000199452">
    <property type="component" value="Unassembled WGS sequence"/>
</dbReference>
<dbReference type="AlphaFoldDB" id="A0A1G6H6A4"/>
<dbReference type="GO" id="GO:0005829">
    <property type="term" value="C:cytosol"/>
    <property type="evidence" value="ECO:0007669"/>
    <property type="project" value="TreeGrafter"/>
</dbReference>
<dbReference type="InterPro" id="IPR005913">
    <property type="entry name" value="dTDP_dehydrorham_reduct"/>
</dbReference>
<gene>
    <name evidence="8" type="ORF">SAMN05216323_100756</name>
</gene>
<dbReference type="InterPro" id="IPR036291">
    <property type="entry name" value="NAD(P)-bd_dom_sf"/>
</dbReference>
<dbReference type="RefSeq" id="WP_092435758.1">
    <property type="nucleotide sequence ID" value="NZ_FMYP01000007.1"/>
</dbReference>
<evidence type="ECO:0000313" key="9">
    <source>
        <dbReference type="Proteomes" id="UP000199452"/>
    </source>
</evidence>
<comment type="similarity">
    <text evidence="2 6">Belongs to the dTDP-4-dehydrorhamnose reductase family.</text>
</comment>
<keyword evidence="9" id="KW-1185">Reference proteome</keyword>
<dbReference type="NCBIfam" id="TIGR01214">
    <property type="entry name" value="rmlD"/>
    <property type="match status" value="1"/>
</dbReference>
<dbReference type="InterPro" id="IPR029903">
    <property type="entry name" value="RmlD-like-bd"/>
</dbReference>
<evidence type="ECO:0000313" key="8">
    <source>
        <dbReference type="EMBL" id="SDB89668.1"/>
    </source>
</evidence>
<proteinExistence type="inferred from homology"/>
<evidence type="ECO:0000256" key="4">
    <source>
        <dbReference type="ARBA" id="ARBA00017099"/>
    </source>
</evidence>
<dbReference type="OrthoDB" id="9803892at2"/>
<feature type="domain" description="RmlD-like substrate binding" evidence="7">
    <location>
        <begin position="1"/>
        <end position="283"/>
    </location>
</feature>
<dbReference type="GO" id="GO:0008831">
    <property type="term" value="F:dTDP-4-dehydrorhamnose reductase activity"/>
    <property type="evidence" value="ECO:0007669"/>
    <property type="project" value="UniProtKB-EC"/>
</dbReference>
<evidence type="ECO:0000256" key="1">
    <source>
        <dbReference type="ARBA" id="ARBA00004781"/>
    </source>
</evidence>
<dbReference type="Gene3D" id="3.40.50.720">
    <property type="entry name" value="NAD(P)-binding Rossmann-like Domain"/>
    <property type="match status" value="1"/>
</dbReference>
<dbReference type="EC" id="1.1.1.133" evidence="3 6"/>
<keyword evidence="6" id="KW-0560">Oxidoreductase</keyword>
<reference evidence="8 9" key="1">
    <citation type="submission" date="2016-09" db="EMBL/GenBank/DDBJ databases">
        <authorList>
            <person name="Capua I."/>
            <person name="De Benedictis P."/>
            <person name="Joannis T."/>
            <person name="Lombin L.H."/>
            <person name="Cattoli G."/>
        </authorList>
    </citation>
    <scope>NUCLEOTIDE SEQUENCE [LARGE SCALE GENOMIC DNA]</scope>
    <source>
        <strain evidence="8 9">A7P-90m</strain>
    </source>
</reference>
<dbReference type="SUPFAM" id="SSF51735">
    <property type="entry name" value="NAD(P)-binding Rossmann-fold domains"/>
    <property type="match status" value="1"/>
</dbReference>
<organism evidence="8 9">
    <name type="scientific">Williamwhitmania taraxaci</name>
    <dbReference type="NCBI Taxonomy" id="1640674"/>
    <lineage>
        <taxon>Bacteria</taxon>
        <taxon>Pseudomonadati</taxon>
        <taxon>Bacteroidota</taxon>
        <taxon>Bacteroidia</taxon>
        <taxon>Bacteroidales</taxon>
        <taxon>Williamwhitmaniaceae</taxon>
        <taxon>Williamwhitmania</taxon>
    </lineage>
</organism>
<name>A0A1G6H6A4_9BACT</name>
<dbReference type="Pfam" id="PF04321">
    <property type="entry name" value="RmlD_sub_bind"/>
    <property type="match status" value="1"/>
</dbReference>
<dbReference type="GO" id="GO:0019305">
    <property type="term" value="P:dTDP-rhamnose biosynthetic process"/>
    <property type="evidence" value="ECO:0007669"/>
    <property type="project" value="UniProtKB-UniPathway"/>
</dbReference>
<dbReference type="PANTHER" id="PTHR10491:SF4">
    <property type="entry name" value="METHIONINE ADENOSYLTRANSFERASE 2 SUBUNIT BETA"/>
    <property type="match status" value="1"/>
</dbReference>
<comment type="function">
    <text evidence="6">Catalyzes the reduction of dTDP-6-deoxy-L-lyxo-4-hexulose to yield dTDP-L-rhamnose.</text>
</comment>
<dbReference type="CDD" id="cd05254">
    <property type="entry name" value="dTDP_HR_like_SDR_e"/>
    <property type="match status" value="1"/>
</dbReference>
<dbReference type="PANTHER" id="PTHR10491">
    <property type="entry name" value="DTDP-4-DEHYDRORHAMNOSE REDUCTASE"/>
    <property type="match status" value="1"/>
</dbReference>
<evidence type="ECO:0000256" key="5">
    <source>
        <dbReference type="ARBA" id="ARBA00048200"/>
    </source>
</evidence>
<dbReference type="UniPathway" id="UPA00124"/>
<evidence type="ECO:0000256" key="6">
    <source>
        <dbReference type="RuleBase" id="RU364082"/>
    </source>
</evidence>
<dbReference type="EMBL" id="FMYP01000007">
    <property type="protein sequence ID" value="SDB89668.1"/>
    <property type="molecule type" value="Genomic_DNA"/>
</dbReference>